<comment type="subcellular location">
    <subcellularLocation>
        <location evidence="13">Cell membrane</location>
        <topology evidence="13">Multi-pass membrane protein</topology>
    </subcellularLocation>
    <subcellularLocation>
        <location evidence="1">Membrane</location>
        <topology evidence="1">Multi-pass membrane protein</topology>
    </subcellularLocation>
</comment>
<feature type="domain" description="K+ potassium transporter integral membrane" evidence="15">
    <location>
        <begin position="30"/>
        <end position="481"/>
    </location>
</feature>
<dbReference type="PANTHER" id="PTHR30540">
    <property type="entry name" value="OSMOTIC STRESS POTASSIUM TRANSPORTER"/>
    <property type="match status" value="1"/>
</dbReference>
<sequence length="640" mass="69368">MTDTATPLSGLDTHHGTHGGQTQTSLPALSLAALGVVYGDIGTSPLYAFREAMHATGASHGSVIREDVLGVLSLVTWALLLIVTVKYVLILLRMDNEGEGGTLSLLALIQRTSKAPSTWVVLLALLGAALFYGDAAITPAVSVLSAVEGLKLVTPALEPWILPIAIGIIFGLFLVQHRGTDAVARYFGPITLVWFIVMAAGGLWRIGEAPEVLVALSPGYAISFMLQNGLLGMVVLGSVFLAVTGAEALYADMGHFGRRPIQLAWCVVALPALLLNYFGQGALVLSNPQAIGNPFFLLFPDWALIPVVFLAAIATVIASQAVISGAFSLTQQAIQLRLLPRMRIRHTSDEHQGQIFMPGVNVALMLGVMLLVVSFGSSSALASAYGISVTGTMVITAKLAILVAYRLWRMPLWLAILMIAPFLVMELAFFAANMAKVLDGGWLTLGIAAAIATLMLSWRRGRQILYEKDREAETPLETLLRQLDSDSIATVAGTAVYLSPNPDLMPGALLHSLKHFRALHEQNVILTITTANVPRIPEDDRVEIEVITPRLRRVTLTYGYAEETDIPRALMQCRRMGWKFDIMSTSFILSRRTVRLSARSQMPQWQARLFILLSRNAAGLSDYFRIPAGRVVELGTQINI</sequence>
<keyword evidence="4 13" id="KW-1003">Cell membrane</keyword>
<keyword evidence="7 13" id="KW-0812">Transmembrane</keyword>
<dbReference type="GO" id="GO:0005886">
    <property type="term" value="C:plasma membrane"/>
    <property type="evidence" value="ECO:0007669"/>
    <property type="project" value="UniProtKB-SubCell"/>
</dbReference>
<evidence type="ECO:0000256" key="8">
    <source>
        <dbReference type="ARBA" id="ARBA00022847"/>
    </source>
</evidence>
<evidence type="ECO:0000256" key="9">
    <source>
        <dbReference type="ARBA" id="ARBA00022958"/>
    </source>
</evidence>
<dbReference type="InterPro" id="IPR053952">
    <property type="entry name" value="K_trans_C"/>
</dbReference>
<protein>
    <recommendedName>
        <fullName evidence="13">Probable potassium transport system protein Kup</fullName>
    </recommendedName>
</protein>
<evidence type="ECO:0000256" key="1">
    <source>
        <dbReference type="ARBA" id="ARBA00004141"/>
    </source>
</evidence>
<dbReference type="InterPro" id="IPR053951">
    <property type="entry name" value="K_trans_N"/>
</dbReference>
<feature type="domain" description="K+ potassium transporter C-terminal" evidence="16">
    <location>
        <begin position="493"/>
        <end position="640"/>
    </location>
</feature>
<feature type="transmembrane region" description="Helical" evidence="13">
    <location>
        <begin position="157"/>
        <end position="175"/>
    </location>
</feature>
<evidence type="ECO:0000256" key="5">
    <source>
        <dbReference type="ARBA" id="ARBA00022519"/>
    </source>
</evidence>
<keyword evidence="11 13" id="KW-0406">Ion transport</keyword>
<evidence type="ECO:0000256" key="3">
    <source>
        <dbReference type="ARBA" id="ARBA00022448"/>
    </source>
</evidence>
<evidence type="ECO:0000259" key="15">
    <source>
        <dbReference type="Pfam" id="PF02705"/>
    </source>
</evidence>
<feature type="region of interest" description="Disordered" evidence="14">
    <location>
        <begin position="1"/>
        <end position="22"/>
    </location>
</feature>
<feature type="transmembrane region" description="Helical" evidence="13">
    <location>
        <begin position="119"/>
        <end position="137"/>
    </location>
</feature>
<accession>A0A934SIQ1</accession>
<dbReference type="AlphaFoldDB" id="A0A934SIQ1"/>
<dbReference type="PANTHER" id="PTHR30540:SF79">
    <property type="entry name" value="LOW AFFINITY POTASSIUM TRANSPORT SYSTEM PROTEIN KUP"/>
    <property type="match status" value="1"/>
</dbReference>
<dbReference type="Proteomes" id="UP000640485">
    <property type="component" value="Unassembled WGS sequence"/>
</dbReference>
<feature type="transmembrane region" description="Helical" evidence="13">
    <location>
        <begin position="226"/>
        <end position="251"/>
    </location>
</feature>
<name>A0A934SIQ1_9RHOB</name>
<feature type="transmembrane region" description="Helical" evidence="13">
    <location>
        <begin position="263"/>
        <end position="283"/>
    </location>
</feature>
<evidence type="ECO:0000256" key="6">
    <source>
        <dbReference type="ARBA" id="ARBA00022538"/>
    </source>
</evidence>
<evidence type="ECO:0000259" key="16">
    <source>
        <dbReference type="Pfam" id="PF22776"/>
    </source>
</evidence>
<dbReference type="InterPro" id="IPR023051">
    <property type="entry name" value="Kup"/>
</dbReference>
<dbReference type="GO" id="GO:0015293">
    <property type="term" value="F:symporter activity"/>
    <property type="evidence" value="ECO:0007669"/>
    <property type="project" value="UniProtKB-UniRule"/>
</dbReference>
<gene>
    <name evidence="13" type="primary">kup</name>
    <name evidence="17" type="ORF">JJJ17_20060</name>
</gene>
<evidence type="ECO:0000313" key="18">
    <source>
        <dbReference type="Proteomes" id="UP000640485"/>
    </source>
</evidence>
<feature type="transmembrane region" description="Helical" evidence="13">
    <location>
        <begin position="382"/>
        <end position="405"/>
    </location>
</feature>
<keyword evidence="6 13" id="KW-0633">Potassium transport</keyword>
<comment type="function">
    <text evidence="13">Transport of potassium into the cell. Likely operates as a K(+):H(+) symporter.</text>
</comment>
<comment type="catalytic activity">
    <reaction evidence="13">
        <text>K(+)(in) + H(+)(in) = K(+)(out) + H(+)(out)</text>
        <dbReference type="Rhea" id="RHEA:28490"/>
        <dbReference type="ChEBI" id="CHEBI:15378"/>
        <dbReference type="ChEBI" id="CHEBI:29103"/>
    </reaction>
</comment>
<keyword evidence="10 13" id="KW-1133">Transmembrane helix</keyword>
<keyword evidence="3 13" id="KW-0813">Transport</keyword>
<evidence type="ECO:0000256" key="13">
    <source>
        <dbReference type="HAMAP-Rule" id="MF_01522"/>
    </source>
</evidence>
<keyword evidence="12 13" id="KW-0472">Membrane</keyword>
<keyword evidence="8 13" id="KW-0769">Symport</keyword>
<feature type="transmembrane region" description="Helical" evidence="13">
    <location>
        <begin position="412"/>
        <end position="434"/>
    </location>
</feature>
<evidence type="ECO:0000256" key="14">
    <source>
        <dbReference type="SAM" id="MobiDB-lite"/>
    </source>
</evidence>
<comment type="similarity">
    <text evidence="2 13">Belongs to the HAK/KUP transporter (TC 2.A.72) family.</text>
</comment>
<dbReference type="InterPro" id="IPR003855">
    <property type="entry name" value="K+_transporter"/>
</dbReference>
<feature type="transmembrane region" description="Helical" evidence="13">
    <location>
        <begin position="68"/>
        <end position="89"/>
    </location>
</feature>
<feature type="transmembrane region" description="Helical" evidence="13">
    <location>
        <begin position="355"/>
        <end position="376"/>
    </location>
</feature>
<dbReference type="EMBL" id="JAEPRQ010000016">
    <property type="protein sequence ID" value="MBK4218230.1"/>
    <property type="molecule type" value="Genomic_DNA"/>
</dbReference>
<dbReference type="Pfam" id="PF02705">
    <property type="entry name" value="K_trans"/>
    <property type="match status" value="1"/>
</dbReference>
<evidence type="ECO:0000256" key="12">
    <source>
        <dbReference type="ARBA" id="ARBA00023136"/>
    </source>
</evidence>
<comment type="caution">
    <text evidence="17">The sequence shown here is derived from an EMBL/GenBank/DDBJ whole genome shotgun (WGS) entry which is preliminary data.</text>
</comment>
<feature type="transmembrane region" description="Helical" evidence="13">
    <location>
        <begin position="303"/>
        <end position="334"/>
    </location>
</feature>
<evidence type="ECO:0000256" key="4">
    <source>
        <dbReference type="ARBA" id="ARBA00022475"/>
    </source>
</evidence>
<keyword evidence="9 13" id="KW-0630">Potassium</keyword>
<dbReference type="Pfam" id="PF22776">
    <property type="entry name" value="K_trans_C"/>
    <property type="match status" value="1"/>
</dbReference>
<evidence type="ECO:0000256" key="7">
    <source>
        <dbReference type="ARBA" id="ARBA00022692"/>
    </source>
</evidence>
<proteinExistence type="inferred from homology"/>
<dbReference type="HAMAP" id="MF_01522">
    <property type="entry name" value="Kup"/>
    <property type="match status" value="1"/>
</dbReference>
<evidence type="ECO:0000313" key="17">
    <source>
        <dbReference type="EMBL" id="MBK4218230.1"/>
    </source>
</evidence>
<organism evidence="17 18">
    <name type="scientific">Paracoccus caeni</name>
    <dbReference type="NCBI Taxonomy" id="657651"/>
    <lineage>
        <taxon>Bacteria</taxon>
        <taxon>Pseudomonadati</taxon>
        <taxon>Pseudomonadota</taxon>
        <taxon>Alphaproteobacteria</taxon>
        <taxon>Rhodobacterales</taxon>
        <taxon>Paracoccaceae</taxon>
        <taxon>Paracoccus</taxon>
    </lineage>
</organism>
<reference evidence="17" key="1">
    <citation type="submission" date="2021-01" db="EMBL/GenBank/DDBJ databases">
        <title>Paracoccus amoyensis sp. nov., isolated from the surface seawater along the coast of Xiamen Island, China.</title>
        <authorList>
            <person name="Lyu L."/>
        </authorList>
    </citation>
    <scope>NUCLEOTIDE SEQUENCE</scope>
    <source>
        <strain evidence="17">MJ17</strain>
    </source>
</reference>
<feature type="transmembrane region" description="Helical" evidence="13">
    <location>
        <begin position="440"/>
        <end position="458"/>
    </location>
</feature>
<keyword evidence="5" id="KW-0997">Cell inner membrane</keyword>
<dbReference type="GO" id="GO:0015079">
    <property type="term" value="F:potassium ion transmembrane transporter activity"/>
    <property type="evidence" value="ECO:0007669"/>
    <property type="project" value="UniProtKB-UniRule"/>
</dbReference>
<evidence type="ECO:0000256" key="2">
    <source>
        <dbReference type="ARBA" id="ARBA00007019"/>
    </source>
</evidence>
<evidence type="ECO:0000256" key="11">
    <source>
        <dbReference type="ARBA" id="ARBA00023065"/>
    </source>
</evidence>
<evidence type="ECO:0000256" key="10">
    <source>
        <dbReference type="ARBA" id="ARBA00022989"/>
    </source>
</evidence>
<feature type="transmembrane region" description="Helical" evidence="13">
    <location>
        <begin position="187"/>
        <end position="206"/>
    </location>
</feature>
<keyword evidence="18" id="KW-1185">Reference proteome</keyword>